<dbReference type="RefSeq" id="WP_186843825.1">
    <property type="nucleotide sequence ID" value="NZ_RXYB01000020.1"/>
</dbReference>
<name>A0ABR6WNQ0_9FIRM</name>
<evidence type="ECO:0000313" key="1">
    <source>
        <dbReference type="EMBL" id="MBC3798061.1"/>
    </source>
</evidence>
<gene>
    <name evidence="1" type="ORF">GH807_13520</name>
</gene>
<comment type="caution">
    <text evidence="1">The sequence shown here is derived from an EMBL/GenBank/DDBJ whole genome shotgun (WGS) entry which is preliminary data.</text>
</comment>
<accession>A0ABR6WNQ0</accession>
<evidence type="ECO:0000313" key="2">
    <source>
        <dbReference type="Proteomes" id="UP000653358"/>
    </source>
</evidence>
<keyword evidence="2" id="KW-1185">Reference proteome</keyword>
<dbReference type="Proteomes" id="UP000653358">
    <property type="component" value="Unassembled WGS sequence"/>
</dbReference>
<sequence length="57" mass="6569">MCRWSQVPLILTPWFSTPPDWCGTVHQEAVWVDKVAKDLLLKTALRQVEGRIIGHIK</sequence>
<protein>
    <submittedName>
        <fullName evidence="1">Uncharacterized protein</fullName>
    </submittedName>
</protein>
<organism evidence="1 2">
    <name type="scientific">Acetobacterium tundrae</name>
    <dbReference type="NCBI Taxonomy" id="132932"/>
    <lineage>
        <taxon>Bacteria</taxon>
        <taxon>Bacillati</taxon>
        <taxon>Bacillota</taxon>
        <taxon>Clostridia</taxon>
        <taxon>Eubacteriales</taxon>
        <taxon>Eubacteriaceae</taxon>
        <taxon>Acetobacterium</taxon>
    </lineage>
</organism>
<dbReference type="EMBL" id="WJBB01000020">
    <property type="protein sequence ID" value="MBC3798061.1"/>
    <property type="molecule type" value="Genomic_DNA"/>
</dbReference>
<proteinExistence type="predicted"/>
<reference evidence="1 2" key="1">
    <citation type="journal article" date="2020" name="mSystems">
        <title>Defining Genomic and Predicted Metabolic Features of the Acetobacterium Genus.</title>
        <authorList>
            <person name="Ross D.E."/>
            <person name="Marshall C.W."/>
            <person name="Gulliver D."/>
            <person name="May H.D."/>
            <person name="Norman R.S."/>
        </authorList>
    </citation>
    <scope>NUCLEOTIDE SEQUENCE [LARGE SCALE GENOMIC DNA]</scope>
    <source>
        <strain evidence="1 2">DSM 9173</strain>
    </source>
</reference>